<dbReference type="PANTHER" id="PTHR11985:SF15">
    <property type="entry name" value="GLYCEROL-3-PHOSPHATE DEHYDROGENASE, MITOCHONDRIAL"/>
    <property type="match status" value="1"/>
</dbReference>
<dbReference type="GO" id="GO:0009331">
    <property type="term" value="C:glycerol-3-phosphate dehydrogenase (FAD) complex"/>
    <property type="evidence" value="ECO:0007669"/>
    <property type="project" value="InterPro"/>
</dbReference>
<keyword evidence="4" id="KW-0274">FAD</keyword>
<dbReference type="InterPro" id="IPR017752">
    <property type="entry name" value="G3P_DH_GlpA_su"/>
</dbReference>
<dbReference type="OrthoDB" id="9801699at2"/>
<dbReference type="Proteomes" id="UP000187485">
    <property type="component" value="Unassembled WGS sequence"/>
</dbReference>
<sequence>MKKLKTTVLIIGGGATGTGLLRDLALRGIDALLVEQKDIAHGASSRFHGLLHSGARYAVKDPNAAKECIEENLILKKIAPSCVEETGGYFVELASDDPEFTSKWLAGCQEAGIKVEEIDPKGFKNKYPFLTSEIRRVFTVPDGTIDGFRLAWANVWQAKEFGGKYLTYHQVVGFEQQNGRLTAAKLRSTLTGEEVVVEFSLAVNAAGAWASKVAELAGVKVGVLQNKGTLIAFNHRLFTGVVNRLRPPSDGDIWVPHHTITILGTTSVNVESPEDLKPTAQEVERLLTIGRELIPDVDNYRMLRAFAGIRPLYLGNNANAQDSRSISRDFVIIDHEKNDGLKGLISLVGGKLTTYRLMAEKTGDYITRMFGIGNPCKTAELPLTPEAKVNLENRIVRRYFVRASRIKDRLDNIKEEKQILCECEGITVAELKEVASWEDTHNLEDLRRKTRLGMGTCQGLNCAYKSLMAAFSELRQKPQSPINQLKEFLSHRYSGQKPVLFGEALREAELTAGLYGCNFGLFGGTANE</sequence>
<keyword evidence="8" id="KW-1185">Reference proteome</keyword>
<evidence type="ECO:0000256" key="4">
    <source>
        <dbReference type="ARBA" id="ARBA00022827"/>
    </source>
</evidence>
<evidence type="ECO:0000256" key="2">
    <source>
        <dbReference type="ARBA" id="ARBA00007330"/>
    </source>
</evidence>
<organism evidence="7 8">
    <name type="scientific">Carboxydothermus pertinax</name>
    <dbReference type="NCBI Taxonomy" id="870242"/>
    <lineage>
        <taxon>Bacteria</taxon>
        <taxon>Bacillati</taxon>
        <taxon>Bacillota</taxon>
        <taxon>Clostridia</taxon>
        <taxon>Thermoanaerobacterales</taxon>
        <taxon>Thermoanaerobacteraceae</taxon>
        <taxon>Carboxydothermus</taxon>
    </lineage>
</organism>
<evidence type="ECO:0000313" key="7">
    <source>
        <dbReference type="EMBL" id="GAV21893.1"/>
    </source>
</evidence>
<evidence type="ECO:0000256" key="3">
    <source>
        <dbReference type="ARBA" id="ARBA00022630"/>
    </source>
</evidence>
<dbReference type="NCBIfam" id="TIGR03377">
    <property type="entry name" value="glycerol3P_GlpA"/>
    <property type="match status" value="1"/>
</dbReference>
<dbReference type="InterPro" id="IPR036188">
    <property type="entry name" value="FAD/NAD-bd_sf"/>
</dbReference>
<dbReference type="PANTHER" id="PTHR11985">
    <property type="entry name" value="GLYCEROL-3-PHOSPHATE DEHYDROGENASE"/>
    <property type="match status" value="1"/>
</dbReference>
<name>A0A1L8CSJ8_9THEO</name>
<dbReference type="AlphaFoldDB" id="A0A1L8CSJ8"/>
<dbReference type="Gene3D" id="3.50.50.60">
    <property type="entry name" value="FAD/NAD(P)-binding domain"/>
    <property type="match status" value="3"/>
</dbReference>
<keyword evidence="3" id="KW-0285">Flavoprotein</keyword>
<dbReference type="InterPro" id="IPR041854">
    <property type="entry name" value="BFD-like_2Fe2S-bd_dom_sf"/>
</dbReference>
<dbReference type="GO" id="GO:0050660">
    <property type="term" value="F:flavin adenine dinucleotide binding"/>
    <property type="evidence" value="ECO:0007669"/>
    <property type="project" value="InterPro"/>
</dbReference>
<dbReference type="RefSeq" id="WP_075858332.1">
    <property type="nucleotide sequence ID" value="NZ_BDJK01000006.1"/>
</dbReference>
<dbReference type="NCBIfam" id="NF008313">
    <property type="entry name" value="PRK11101.1"/>
    <property type="match status" value="1"/>
</dbReference>
<evidence type="ECO:0000256" key="5">
    <source>
        <dbReference type="ARBA" id="ARBA00023002"/>
    </source>
</evidence>
<dbReference type="PROSITE" id="PS00978">
    <property type="entry name" value="FAD_G3PDH_2"/>
    <property type="match status" value="1"/>
</dbReference>
<dbReference type="GO" id="GO:0005886">
    <property type="term" value="C:plasma membrane"/>
    <property type="evidence" value="ECO:0007669"/>
    <property type="project" value="UniProtKB-SubCell"/>
</dbReference>
<dbReference type="Gene3D" id="1.10.10.1100">
    <property type="entry name" value="BFD-like [2Fe-2S]-binding domain"/>
    <property type="match status" value="1"/>
</dbReference>
<dbReference type="InterPro" id="IPR006076">
    <property type="entry name" value="FAD-dep_OxRdtase"/>
</dbReference>
<dbReference type="PRINTS" id="PR01001">
    <property type="entry name" value="FADG3PDH"/>
</dbReference>
<evidence type="ECO:0000259" key="6">
    <source>
        <dbReference type="Pfam" id="PF01266"/>
    </source>
</evidence>
<dbReference type="EMBL" id="BDJK01000006">
    <property type="protein sequence ID" value="GAV21893.1"/>
    <property type="molecule type" value="Genomic_DNA"/>
</dbReference>
<dbReference type="GO" id="GO:0004368">
    <property type="term" value="F:glycerol-3-phosphate dehydrogenase (quinone) activity"/>
    <property type="evidence" value="ECO:0007669"/>
    <property type="project" value="UniProtKB-EC"/>
</dbReference>
<comment type="similarity">
    <text evidence="2">Belongs to the FAD-dependent glycerol-3-phosphate dehydrogenase family.</text>
</comment>
<dbReference type="CDD" id="cd19946">
    <property type="entry name" value="GlpA-like_Fer2_BFD-like"/>
    <property type="match status" value="1"/>
</dbReference>
<proteinExistence type="inferred from homology"/>
<comment type="cofactor">
    <cofactor evidence="1">
        <name>FAD</name>
        <dbReference type="ChEBI" id="CHEBI:57692"/>
    </cofactor>
</comment>
<dbReference type="InterPro" id="IPR000447">
    <property type="entry name" value="G3P_DH_FAD-dep"/>
</dbReference>
<protein>
    <submittedName>
        <fullName evidence="7">Glycerol-3-phosphate dehydrogenase subunit A</fullName>
    </submittedName>
</protein>
<accession>A0A1L8CSJ8</accession>
<dbReference type="STRING" id="870242.cpu_04030"/>
<evidence type="ECO:0000256" key="1">
    <source>
        <dbReference type="ARBA" id="ARBA00001974"/>
    </source>
</evidence>
<dbReference type="SUPFAM" id="SSF51905">
    <property type="entry name" value="FAD/NAD(P)-binding domain"/>
    <property type="match status" value="1"/>
</dbReference>
<evidence type="ECO:0000313" key="8">
    <source>
        <dbReference type="Proteomes" id="UP000187485"/>
    </source>
</evidence>
<gene>
    <name evidence="7" type="ORF">cpu_04030</name>
</gene>
<dbReference type="GO" id="GO:0019563">
    <property type="term" value="P:glycerol catabolic process"/>
    <property type="evidence" value="ECO:0007669"/>
    <property type="project" value="UniProtKB-UniPathway"/>
</dbReference>
<dbReference type="GO" id="GO:0006072">
    <property type="term" value="P:glycerol-3-phosphate metabolic process"/>
    <property type="evidence" value="ECO:0007669"/>
    <property type="project" value="InterPro"/>
</dbReference>
<comment type="caution">
    <text evidence="7">The sequence shown here is derived from an EMBL/GenBank/DDBJ whole genome shotgun (WGS) entry which is preliminary data.</text>
</comment>
<dbReference type="GO" id="GO:0010181">
    <property type="term" value="F:FMN binding"/>
    <property type="evidence" value="ECO:0007669"/>
    <property type="project" value="InterPro"/>
</dbReference>
<dbReference type="Pfam" id="PF01266">
    <property type="entry name" value="DAO"/>
    <property type="match status" value="1"/>
</dbReference>
<reference evidence="8" key="1">
    <citation type="submission" date="2016-12" db="EMBL/GenBank/DDBJ databases">
        <title>Draft Genome Sequences od Carboxydothermus pertinax and islandicus, Hydrogenogenic Carboxydotrophic Bacteria.</title>
        <authorList>
            <person name="Fukuyama Y."/>
            <person name="Ohmae K."/>
            <person name="Yoneda Y."/>
            <person name="Yoshida T."/>
            <person name="Sako Y."/>
        </authorList>
    </citation>
    <scope>NUCLEOTIDE SEQUENCE [LARGE SCALE GENOMIC DNA]</scope>
    <source>
        <strain evidence="8">Ug1</strain>
    </source>
</reference>
<dbReference type="UniPathway" id="UPA00618">
    <property type="reaction ID" value="UER00673"/>
</dbReference>
<keyword evidence="5" id="KW-0560">Oxidoreductase</keyword>
<feature type="domain" description="FAD dependent oxidoreductase" evidence="6">
    <location>
        <begin position="8"/>
        <end position="354"/>
    </location>
</feature>